<feature type="domain" description="Clp R" evidence="8">
    <location>
        <begin position="1"/>
        <end position="140"/>
    </location>
</feature>
<evidence type="ECO:0000313" key="9">
    <source>
        <dbReference type="EMBL" id="MCA2096169.1"/>
    </source>
</evidence>
<dbReference type="Pfam" id="PF17871">
    <property type="entry name" value="AAA_lid_9"/>
    <property type="match status" value="1"/>
</dbReference>
<dbReference type="Gene3D" id="1.10.8.60">
    <property type="match status" value="2"/>
</dbReference>
<organism evidence="9 10">
    <name type="scientific">Anaerococcus degeneri</name>
    <dbReference type="NCBI Taxonomy" id="361500"/>
    <lineage>
        <taxon>Bacteria</taxon>
        <taxon>Bacillati</taxon>
        <taxon>Bacillota</taxon>
        <taxon>Tissierellia</taxon>
        <taxon>Tissierellales</taxon>
        <taxon>Peptoniphilaceae</taxon>
        <taxon>Anaerococcus</taxon>
    </lineage>
</organism>
<keyword evidence="4 6" id="KW-0143">Chaperone</keyword>
<dbReference type="EMBL" id="JAIWIY010000001">
    <property type="protein sequence ID" value="MCA2096169.1"/>
    <property type="molecule type" value="Genomic_DNA"/>
</dbReference>
<dbReference type="PROSITE" id="PS50151">
    <property type="entry name" value="UVR"/>
    <property type="match status" value="1"/>
</dbReference>
<dbReference type="InterPro" id="IPR004176">
    <property type="entry name" value="Clp_R_N"/>
</dbReference>
<keyword evidence="10" id="KW-1185">Reference proteome</keyword>
<dbReference type="SUPFAM" id="SSF81923">
    <property type="entry name" value="Double Clp-N motif"/>
    <property type="match status" value="1"/>
</dbReference>
<dbReference type="InterPro" id="IPR019489">
    <property type="entry name" value="Clp_ATPase_C"/>
</dbReference>
<dbReference type="SMART" id="SM01086">
    <property type="entry name" value="ClpB_D2-small"/>
    <property type="match status" value="1"/>
</dbReference>
<comment type="similarity">
    <text evidence="6">Belongs to the ClpA/ClpB family.</text>
</comment>
<name>A0ABS7YYG7_9FIRM</name>
<keyword evidence="9" id="KW-0378">Hydrolase</keyword>
<evidence type="ECO:0000256" key="5">
    <source>
        <dbReference type="PROSITE-ProRule" id="PRU01251"/>
    </source>
</evidence>
<keyword evidence="1 5" id="KW-0677">Repeat</keyword>
<dbReference type="RefSeq" id="WP_209772547.1">
    <property type="nucleotide sequence ID" value="NZ_JAGGLO010000002.1"/>
</dbReference>
<dbReference type="Pfam" id="PF10431">
    <property type="entry name" value="ClpB_D2-small"/>
    <property type="match status" value="1"/>
</dbReference>
<dbReference type="InterPro" id="IPR050130">
    <property type="entry name" value="ClpA_ClpB"/>
</dbReference>
<dbReference type="InterPro" id="IPR028299">
    <property type="entry name" value="ClpA/B_CS2"/>
</dbReference>
<proteinExistence type="inferred from homology"/>
<dbReference type="Pfam" id="PF07724">
    <property type="entry name" value="AAA_2"/>
    <property type="match status" value="1"/>
</dbReference>
<evidence type="ECO:0000256" key="1">
    <source>
        <dbReference type="ARBA" id="ARBA00022737"/>
    </source>
</evidence>
<dbReference type="Pfam" id="PF00004">
    <property type="entry name" value="AAA"/>
    <property type="match status" value="1"/>
</dbReference>
<dbReference type="InterPro" id="IPR036628">
    <property type="entry name" value="Clp_N_dom_sf"/>
</dbReference>
<evidence type="ECO:0000259" key="8">
    <source>
        <dbReference type="PROSITE" id="PS51903"/>
    </source>
</evidence>
<dbReference type="PANTHER" id="PTHR11638:SF175">
    <property type="entry name" value="ATP-DEPENDENT CLP PROTEASE, ATP-BINDING SUBUNIT CLPC"/>
    <property type="match status" value="1"/>
</dbReference>
<evidence type="ECO:0000256" key="4">
    <source>
        <dbReference type="ARBA" id="ARBA00023186"/>
    </source>
</evidence>
<dbReference type="GO" id="GO:0008233">
    <property type="term" value="F:peptidase activity"/>
    <property type="evidence" value="ECO:0007669"/>
    <property type="project" value="UniProtKB-KW"/>
</dbReference>
<dbReference type="InterPro" id="IPR003593">
    <property type="entry name" value="AAA+_ATPase"/>
</dbReference>
<feature type="domain" description="UVR" evidence="7">
    <location>
        <begin position="409"/>
        <end position="444"/>
    </location>
</feature>
<evidence type="ECO:0000259" key="7">
    <source>
        <dbReference type="PROSITE" id="PS50151"/>
    </source>
</evidence>
<dbReference type="GO" id="GO:0006508">
    <property type="term" value="P:proteolysis"/>
    <property type="evidence" value="ECO:0007669"/>
    <property type="project" value="UniProtKB-KW"/>
</dbReference>
<dbReference type="InterPro" id="IPR001943">
    <property type="entry name" value="UVR_dom"/>
</dbReference>
<accession>A0ABS7YYG7</accession>
<dbReference type="Gene3D" id="4.10.860.10">
    <property type="entry name" value="UVR domain"/>
    <property type="match status" value="1"/>
</dbReference>
<keyword evidence="3 6" id="KW-0067">ATP-binding</keyword>
<keyword evidence="2 6" id="KW-0547">Nucleotide-binding</keyword>
<keyword evidence="9" id="KW-0645">Protease</keyword>
<dbReference type="SMART" id="SM00382">
    <property type="entry name" value="AAA"/>
    <property type="match status" value="2"/>
</dbReference>
<evidence type="ECO:0000313" key="10">
    <source>
        <dbReference type="Proteomes" id="UP001198374"/>
    </source>
</evidence>
<gene>
    <name evidence="9" type="ORF">LDJ82_04480</name>
</gene>
<protein>
    <submittedName>
        <fullName evidence="9">ATP-dependent Clp protease ATP-binding subunit</fullName>
    </submittedName>
</protein>
<dbReference type="GO" id="GO:0005524">
    <property type="term" value="F:ATP binding"/>
    <property type="evidence" value="ECO:0007669"/>
    <property type="project" value="UniProtKB-KW"/>
</dbReference>
<dbReference type="SUPFAM" id="SSF52540">
    <property type="entry name" value="P-loop containing nucleoside triphosphate hydrolases"/>
    <property type="match status" value="2"/>
</dbReference>
<dbReference type="Pfam" id="PF02861">
    <property type="entry name" value="Clp_N"/>
    <property type="match status" value="1"/>
</dbReference>
<dbReference type="Gene3D" id="3.40.50.300">
    <property type="entry name" value="P-loop containing nucleotide triphosphate hydrolases"/>
    <property type="match status" value="2"/>
</dbReference>
<evidence type="ECO:0000256" key="3">
    <source>
        <dbReference type="ARBA" id="ARBA00022840"/>
    </source>
</evidence>
<dbReference type="PANTHER" id="PTHR11638">
    <property type="entry name" value="ATP-DEPENDENT CLP PROTEASE"/>
    <property type="match status" value="1"/>
</dbReference>
<comment type="caution">
    <text evidence="9">The sequence shown here is derived from an EMBL/GenBank/DDBJ whole genome shotgun (WGS) entry which is preliminary data.</text>
</comment>
<evidence type="ECO:0000256" key="6">
    <source>
        <dbReference type="RuleBase" id="RU004432"/>
    </source>
</evidence>
<dbReference type="InterPro" id="IPR018368">
    <property type="entry name" value="ClpA/B_CS1"/>
</dbReference>
<dbReference type="InterPro" id="IPR041546">
    <property type="entry name" value="ClpA/ClpB_AAA_lid"/>
</dbReference>
<dbReference type="InterPro" id="IPR003959">
    <property type="entry name" value="ATPase_AAA_core"/>
</dbReference>
<dbReference type="InterPro" id="IPR001270">
    <property type="entry name" value="ClpA/B"/>
</dbReference>
<dbReference type="PROSITE" id="PS00870">
    <property type="entry name" value="CLPAB_1"/>
    <property type="match status" value="1"/>
</dbReference>
<dbReference type="CDD" id="cd19499">
    <property type="entry name" value="RecA-like_ClpB_Hsp104-like"/>
    <property type="match status" value="1"/>
</dbReference>
<reference evidence="10" key="1">
    <citation type="submission" date="2023-07" db="EMBL/GenBank/DDBJ databases">
        <title>FDA dAtabase for Regulatory Grade micrObial Sequences (FDA-ARGOS): Supporting development and validation of Infectious Disease Dx tests.</title>
        <authorList>
            <person name="Sproer C."/>
            <person name="Gronow S."/>
            <person name="Severitt S."/>
            <person name="Schroder I."/>
            <person name="Tallon L."/>
            <person name="Sadzewicz L."/>
            <person name="Zhao X."/>
            <person name="Boylan J."/>
            <person name="Ott S."/>
            <person name="Bowen H."/>
            <person name="Vavikolanu K."/>
            <person name="Hazen T."/>
            <person name="Aluvathingal J."/>
            <person name="Nadendla S."/>
            <person name="Lowell S."/>
            <person name="Myers T."/>
            <person name="Yan Y."/>
        </authorList>
    </citation>
    <scope>NUCLEOTIDE SEQUENCE [LARGE SCALE GENOMIC DNA]</scope>
    <source>
        <strain evidence="10">FDAARGOS_1538</strain>
    </source>
</reference>
<dbReference type="CDD" id="cd00009">
    <property type="entry name" value="AAA"/>
    <property type="match status" value="1"/>
</dbReference>
<dbReference type="InterPro" id="IPR027417">
    <property type="entry name" value="P-loop_NTPase"/>
</dbReference>
<dbReference type="PROSITE" id="PS51903">
    <property type="entry name" value="CLP_R"/>
    <property type="match status" value="1"/>
</dbReference>
<dbReference type="Proteomes" id="UP001198374">
    <property type="component" value="Unassembled WGS sequence"/>
</dbReference>
<dbReference type="PRINTS" id="PR00300">
    <property type="entry name" value="CLPPROTEASEA"/>
</dbReference>
<dbReference type="PROSITE" id="PS00871">
    <property type="entry name" value="CLPAB_2"/>
    <property type="match status" value="1"/>
</dbReference>
<evidence type="ECO:0000256" key="2">
    <source>
        <dbReference type="ARBA" id="ARBA00022741"/>
    </source>
</evidence>
<dbReference type="Gene3D" id="1.10.1780.10">
    <property type="entry name" value="Clp, N-terminal domain"/>
    <property type="match status" value="1"/>
</dbReference>
<sequence length="813" mass="91070">MENNRLNRLTQQARRESYSLNHDYIGTEHLLLALMKTGSGATKALEAAGANYELLRSIVINNIGRGTAVRPATEYSKKVRKILETARFYANNRRALATSEEDVLLAIINDEDSFTNIMFLLSGVDKETIKKQLLTMVRAEKSEGKATSKFSENITNFCTNLNDLSKAGKIDPVIGRDEEIKRIIQILMRRTKNNPILIGEPGVGKTAIAEGLAYELVNGNLPGIMKDKTILSLDLASMIAGTKYRGDFEDRLKKLFEEAANRDDLILFIDEFHMVLGAGAAEGSMDAANILKPILAKGDLQVIGATTIDEYRKHVEKDSALARRMQEVQVDEPSLEDSKKIIKGLKSIYQDHHKVEITDEAINAAVDLSDRYITDRYLPDKAIDLIDEAASKLRILAFDDEEENTDTNEDILEKLKTEKDQAVLDQDFEKAAKLRDIINQKKFDLEEENEEESKGYKLAIAYDDIANIVASWSKVPVERLTEDEKAKYASLDKNLAGTVIGQDDAISSVARAIKRARVGLKDPKKPIGSFIFVGPTGVGKTYLAKSLAQALFGSEDRLIRMDMSEYMEKFAVSRLVGSPPGYVGYEEGGQLTEAVRTNPYSVILFDEIEKAHPDVFNLLLQILDDGRLTDGQGRTIDFKNTIIIMTSNVGVSSLTKATSIGFDLAEDKEETDNERNKEIITKAIKDSFAPEFLNRLDGTIMFNSLSQANIREITGLMLEKTRERLNEIGIDIVYDEKVVNLLAKEGFNSEYGARPLERHITKMIDDRLAEDILDNKLDKDMTIRLYVQKDKLCFRNISKSKISKTSKETQKVN</sequence>